<reference evidence="10" key="1">
    <citation type="journal article" date="2020" name="mSystems">
        <title>Genome- and Community-Level Interaction Insights into Carbon Utilization and Element Cycling Functions of Hydrothermarchaeota in Hydrothermal Sediment.</title>
        <authorList>
            <person name="Zhou Z."/>
            <person name="Liu Y."/>
            <person name="Xu W."/>
            <person name="Pan J."/>
            <person name="Luo Z.H."/>
            <person name="Li M."/>
        </authorList>
    </citation>
    <scope>NUCLEOTIDE SEQUENCE [LARGE SCALE GENOMIC DNA]</scope>
    <source>
        <strain evidence="10">SpSt-123</strain>
    </source>
</reference>
<evidence type="ECO:0000256" key="3">
    <source>
        <dbReference type="ARBA" id="ARBA00022723"/>
    </source>
</evidence>
<dbReference type="Gene3D" id="1.10.287.990">
    <property type="entry name" value="Fe,Mn superoxide dismutase (SOD) domain"/>
    <property type="match status" value="1"/>
</dbReference>
<keyword evidence="3 6" id="KW-0479">Metal-binding</keyword>
<dbReference type="Pfam" id="PF00081">
    <property type="entry name" value="Sod_Fe_N"/>
    <property type="match status" value="1"/>
</dbReference>
<dbReference type="InterPro" id="IPR019832">
    <property type="entry name" value="Mn/Fe_SOD_C"/>
</dbReference>
<dbReference type="InterPro" id="IPR036314">
    <property type="entry name" value="SOD_C_sf"/>
</dbReference>
<name>A0A7C1IHJ7_9CREN</name>
<evidence type="ECO:0000259" key="9">
    <source>
        <dbReference type="Pfam" id="PF02777"/>
    </source>
</evidence>
<dbReference type="PANTHER" id="PTHR11404">
    <property type="entry name" value="SUPEROXIDE DISMUTASE 2"/>
    <property type="match status" value="1"/>
</dbReference>
<dbReference type="InterPro" id="IPR019833">
    <property type="entry name" value="Mn/Fe_SOD_BS"/>
</dbReference>
<dbReference type="FunFam" id="1.10.287.990:FF:000001">
    <property type="entry name" value="Superoxide dismutase"/>
    <property type="match status" value="1"/>
</dbReference>
<keyword evidence="4 7" id="KW-0560">Oxidoreductase</keyword>
<gene>
    <name evidence="10" type="ORF">ENO04_01220</name>
</gene>
<feature type="binding site" evidence="6">
    <location>
        <position position="158"/>
    </location>
    <ligand>
        <name>Mn(2+)</name>
        <dbReference type="ChEBI" id="CHEBI:29035"/>
    </ligand>
</feature>
<dbReference type="EMBL" id="DSDY01000040">
    <property type="protein sequence ID" value="HDS10232.1"/>
    <property type="molecule type" value="Genomic_DNA"/>
</dbReference>
<proteinExistence type="inferred from homology"/>
<comment type="function">
    <text evidence="7">Destroys radicals which are normally produced within the cells and which are toxic to biological systems.</text>
</comment>
<protein>
    <recommendedName>
        <fullName evidence="2 7">Superoxide dismutase</fullName>
        <ecNumber evidence="2 7">1.15.1.1</ecNumber>
    </recommendedName>
</protein>
<feature type="binding site" evidence="6">
    <location>
        <position position="27"/>
    </location>
    <ligand>
        <name>Mn(2+)</name>
        <dbReference type="ChEBI" id="CHEBI:29035"/>
    </ligand>
</feature>
<comment type="catalytic activity">
    <reaction evidence="7">
        <text>2 superoxide + 2 H(+) = H2O2 + O2</text>
        <dbReference type="Rhea" id="RHEA:20696"/>
        <dbReference type="ChEBI" id="CHEBI:15378"/>
        <dbReference type="ChEBI" id="CHEBI:15379"/>
        <dbReference type="ChEBI" id="CHEBI:16240"/>
        <dbReference type="ChEBI" id="CHEBI:18421"/>
        <dbReference type="EC" id="1.15.1.1"/>
    </reaction>
</comment>
<feature type="domain" description="Manganese/iron superoxide dismutase N-terminal" evidence="8">
    <location>
        <begin position="2"/>
        <end position="82"/>
    </location>
</feature>
<feature type="binding site" evidence="6">
    <location>
        <position position="162"/>
    </location>
    <ligand>
        <name>Mn(2+)</name>
        <dbReference type="ChEBI" id="CHEBI:29035"/>
    </ligand>
</feature>
<dbReference type="FunFam" id="3.55.40.20:FF:000004">
    <property type="entry name" value="Superoxide dismutase [Fe]"/>
    <property type="match status" value="1"/>
</dbReference>
<evidence type="ECO:0000256" key="2">
    <source>
        <dbReference type="ARBA" id="ARBA00012682"/>
    </source>
</evidence>
<feature type="domain" description="Manganese/iron superoxide dismutase C-terminal" evidence="9">
    <location>
        <begin position="90"/>
        <end position="191"/>
    </location>
</feature>
<comment type="similarity">
    <text evidence="1 7">Belongs to the iron/manganese superoxide dismutase family.</text>
</comment>
<dbReference type="GO" id="GO:0046872">
    <property type="term" value="F:metal ion binding"/>
    <property type="evidence" value="ECO:0007669"/>
    <property type="project" value="UniProtKB-KW"/>
</dbReference>
<accession>A0A7C1IHJ7</accession>
<evidence type="ECO:0000256" key="7">
    <source>
        <dbReference type="RuleBase" id="RU000414"/>
    </source>
</evidence>
<dbReference type="SUPFAM" id="SSF54719">
    <property type="entry name" value="Fe,Mn superoxide dismutase (SOD), C-terminal domain"/>
    <property type="match status" value="1"/>
</dbReference>
<sequence length="203" mass="22988">MKYELPSLPYSYNALEPYISAQIMEIHHARHHKGYVDGANAALEKLLKAREGAEVDVKAVLKEYSFNLGGHILHTIFWQNMKPNGGGEPGGELLDEISKVFGSFAVFKKLFTQAAVSVEGSGWAMLVYDELRDSLSIIQVEKHNLNVVPGLIPLLVIDVWEHAYYLQYQNQRAKFVDAWWNVVNWSDVEKRFAKAKSQARGLI</sequence>
<evidence type="ECO:0000313" key="10">
    <source>
        <dbReference type="EMBL" id="HDS10232.1"/>
    </source>
</evidence>
<dbReference type="EC" id="1.15.1.1" evidence="2 7"/>
<dbReference type="PROSITE" id="PS00088">
    <property type="entry name" value="SOD_MN"/>
    <property type="match status" value="1"/>
</dbReference>
<dbReference type="PANTHER" id="PTHR11404:SF6">
    <property type="entry name" value="SUPEROXIDE DISMUTASE [MN], MITOCHONDRIAL"/>
    <property type="match status" value="1"/>
</dbReference>
<evidence type="ECO:0000256" key="1">
    <source>
        <dbReference type="ARBA" id="ARBA00008714"/>
    </source>
</evidence>
<feature type="binding site" evidence="6">
    <location>
        <position position="74"/>
    </location>
    <ligand>
        <name>Mn(2+)</name>
        <dbReference type="ChEBI" id="CHEBI:29035"/>
    </ligand>
</feature>
<evidence type="ECO:0000259" key="8">
    <source>
        <dbReference type="Pfam" id="PF00081"/>
    </source>
</evidence>
<organism evidence="10">
    <name type="scientific">Fervidicoccus fontis</name>
    <dbReference type="NCBI Taxonomy" id="683846"/>
    <lineage>
        <taxon>Archaea</taxon>
        <taxon>Thermoproteota</taxon>
        <taxon>Thermoprotei</taxon>
        <taxon>Fervidicoccales</taxon>
        <taxon>Fervidicoccaceae</taxon>
        <taxon>Fervidicoccus</taxon>
    </lineage>
</organism>
<evidence type="ECO:0000256" key="5">
    <source>
        <dbReference type="ARBA" id="ARBA00023004"/>
    </source>
</evidence>
<evidence type="ECO:0000256" key="4">
    <source>
        <dbReference type="ARBA" id="ARBA00023002"/>
    </source>
</evidence>
<dbReference type="SUPFAM" id="SSF46609">
    <property type="entry name" value="Fe,Mn superoxide dismutase (SOD), N-terminal domain"/>
    <property type="match status" value="1"/>
</dbReference>
<dbReference type="Pfam" id="PF02777">
    <property type="entry name" value="Sod_Fe_C"/>
    <property type="match status" value="1"/>
</dbReference>
<dbReference type="InterPro" id="IPR001189">
    <property type="entry name" value="Mn/Fe_SOD"/>
</dbReference>
<evidence type="ECO:0000256" key="6">
    <source>
        <dbReference type="PIRSR" id="PIRSR000349-1"/>
    </source>
</evidence>
<dbReference type="PIRSF" id="PIRSF000349">
    <property type="entry name" value="SODismutase"/>
    <property type="match status" value="1"/>
</dbReference>
<dbReference type="InterPro" id="IPR036324">
    <property type="entry name" value="Mn/Fe_SOD_N_sf"/>
</dbReference>
<dbReference type="InterPro" id="IPR019831">
    <property type="entry name" value="Mn/Fe_SOD_N"/>
</dbReference>
<dbReference type="Gene3D" id="3.55.40.20">
    <property type="entry name" value="Iron/manganese superoxide dismutase, C-terminal domain"/>
    <property type="match status" value="1"/>
</dbReference>
<dbReference type="AlphaFoldDB" id="A0A7C1IHJ7"/>
<keyword evidence="5" id="KW-0408">Iron</keyword>
<dbReference type="PRINTS" id="PR01703">
    <property type="entry name" value="MNSODISMTASE"/>
</dbReference>
<dbReference type="GO" id="GO:0004784">
    <property type="term" value="F:superoxide dismutase activity"/>
    <property type="evidence" value="ECO:0007669"/>
    <property type="project" value="UniProtKB-EC"/>
</dbReference>
<comment type="caution">
    <text evidence="10">The sequence shown here is derived from an EMBL/GenBank/DDBJ whole genome shotgun (WGS) entry which is preliminary data.</text>
</comment>
<dbReference type="InterPro" id="IPR050265">
    <property type="entry name" value="Fe/Mn_Superoxide_Dismutase"/>
</dbReference>